<evidence type="ECO:0000256" key="1">
    <source>
        <dbReference type="ARBA" id="ARBA00004167"/>
    </source>
</evidence>
<evidence type="ECO:0000313" key="9">
    <source>
        <dbReference type="Proteomes" id="UP000032266"/>
    </source>
</evidence>
<evidence type="ECO:0000256" key="6">
    <source>
        <dbReference type="PIRNR" id="PIRNR005651"/>
    </source>
</evidence>
<dbReference type="PATRIC" id="fig|1445510.3.peg.4835"/>
<dbReference type="PANTHER" id="PTHR42911">
    <property type="entry name" value="MODULATOR OF FTSH PROTEASE HFLC"/>
    <property type="match status" value="1"/>
</dbReference>
<dbReference type="SMART" id="SM00244">
    <property type="entry name" value="PHB"/>
    <property type="match status" value="1"/>
</dbReference>
<dbReference type="Proteomes" id="UP000032266">
    <property type="component" value="Chromosome"/>
</dbReference>
<dbReference type="GO" id="GO:0016020">
    <property type="term" value="C:membrane"/>
    <property type="evidence" value="ECO:0007669"/>
    <property type="project" value="UniProtKB-SubCell"/>
</dbReference>
<dbReference type="InterPro" id="IPR010200">
    <property type="entry name" value="HflC"/>
</dbReference>
<name>A0A0C5VRP4_9GAMM</name>
<dbReference type="STRING" id="1445510.YC6258_04874"/>
<gene>
    <name evidence="8" type="ORF">YC6258_04874</name>
</gene>
<dbReference type="HOGENOM" id="CLU_059167_1_0_6"/>
<dbReference type="CDD" id="cd03405">
    <property type="entry name" value="SPFH_HflC"/>
    <property type="match status" value="1"/>
</dbReference>
<comment type="similarity">
    <text evidence="2 6">Belongs to the band 7/mec-2 family. HflC subfamily.</text>
</comment>
<dbReference type="GO" id="GO:0008233">
    <property type="term" value="F:peptidase activity"/>
    <property type="evidence" value="ECO:0007669"/>
    <property type="project" value="UniProtKB-KW"/>
</dbReference>
<evidence type="ECO:0000259" key="7">
    <source>
        <dbReference type="SMART" id="SM00244"/>
    </source>
</evidence>
<dbReference type="Pfam" id="PF01145">
    <property type="entry name" value="Band_7"/>
    <property type="match status" value="1"/>
</dbReference>
<dbReference type="RefSeq" id="WP_044618803.1">
    <property type="nucleotide sequence ID" value="NZ_CP007142.1"/>
</dbReference>
<keyword evidence="9" id="KW-1185">Reference proteome</keyword>
<proteinExistence type="inferred from homology"/>
<dbReference type="GO" id="GO:0006508">
    <property type="term" value="P:proteolysis"/>
    <property type="evidence" value="ECO:0007669"/>
    <property type="project" value="UniProtKB-KW"/>
</dbReference>
<keyword evidence="3" id="KW-0812">Transmembrane</keyword>
<keyword evidence="8" id="KW-0378">Hydrolase</keyword>
<dbReference type="OrthoDB" id="9812991at2"/>
<dbReference type="AlphaFoldDB" id="A0A0C5VRP4"/>
<protein>
    <recommendedName>
        <fullName evidence="6">Protein HflC</fullName>
    </recommendedName>
</protein>
<accession>A0A0C5VRP4</accession>
<dbReference type="InterPro" id="IPR001107">
    <property type="entry name" value="Band_7"/>
</dbReference>
<dbReference type="InterPro" id="IPR036013">
    <property type="entry name" value="Band_7/SPFH_dom_sf"/>
</dbReference>
<feature type="domain" description="Band 7" evidence="7">
    <location>
        <begin position="20"/>
        <end position="189"/>
    </location>
</feature>
<reference evidence="8 9" key="1">
    <citation type="submission" date="2014-01" db="EMBL/GenBank/DDBJ databases">
        <title>Full genme sequencing of cellulolytic bacterium Gynuella sunshinyii YC6258T gen. nov., sp. nov.</title>
        <authorList>
            <person name="Khan H."/>
            <person name="Chung E.J."/>
            <person name="Chung Y.R."/>
        </authorList>
    </citation>
    <scope>NUCLEOTIDE SEQUENCE [LARGE SCALE GENOMIC DNA]</scope>
    <source>
        <strain evidence="8 9">YC6258</strain>
    </source>
</reference>
<keyword evidence="4" id="KW-1133">Transmembrane helix</keyword>
<sequence>MRKYLIFLGVLIVLVYLASTSMLAVPATEQVVITQFGKPVRVIADSGLAFKWPDPIQTAVRVDSRLQLLQLEPAEFVTRDRRNLVVRSFVVWRVQDPEKFLASVRDATTAEIRLADLAGSEVGSAIGRTPLSSLLTAEVEQNQTESLFAGVTESVRARSTESFGIDILAVRSSRIGFPQQNLKAIYNRMSSEREKIARQYRAEGQEQAARIKAETELEVRKLLAEARRDSQIVKGQGEAEAAKIYADAYQQNAEYYRFYRLMDAYDKILNKDTQFILSTDSPLLKYFWSPPVESDHER</sequence>
<dbReference type="SUPFAM" id="SSF117892">
    <property type="entry name" value="Band 7/SPFH domain"/>
    <property type="match status" value="1"/>
</dbReference>
<evidence type="ECO:0000256" key="5">
    <source>
        <dbReference type="ARBA" id="ARBA00023136"/>
    </source>
</evidence>
<dbReference type="PANTHER" id="PTHR42911:SF1">
    <property type="entry name" value="MODULATOR OF FTSH PROTEASE HFLC"/>
    <property type="match status" value="1"/>
</dbReference>
<dbReference type="EMBL" id="CP007142">
    <property type="protein sequence ID" value="AJQ96906.1"/>
    <property type="molecule type" value="Genomic_DNA"/>
</dbReference>
<keyword evidence="5" id="KW-0472">Membrane</keyword>
<evidence type="ECO:0000256" key="3">
    <source>
        <dbReference type="ARBA" id="ARBA00022692"/>
    </source>
</evidence>
<evidence type="ECO:0000256" key="4">
    <source>
        <dbReference type="ARBA" id="ARBA00022989"/>
    </source>
</evidence>
<dbReference type="NCBIfam" id="TIGR01932">
    <property type="entry name" value="hflC"/>
    <property type="match status" value="1"/>
</dbReference>
<comment type="subcellular location">
    <subcellularLocation>
        <location evidence="1">Membrane</location>
        <topology evidence="1">Single-pass membrane protein</topology>
    </subcellularLocation>
</comment>
<comment type="function">
    <text evidence="6">HflC and HflK could regulate a protease.</text>
</comment>
<dbReference type="PIRSF" id="PIRSF005651">
    <property type="entry name" value="HflC"/>
    <property type="match status" value="1"/>
</dbReference>
<dbReference type="Gene3D" id="3.30.479.30">
    <property type="entry name" value="Band 7 domain"/>
    <property type="match status" value="1"/>
</dbReference>
<organism evidence="8 9">
    <name type="scientific">Gynuella sunshinyii YC6258</name>
    <dbReference type="NCBI Taxonomy" id="1445510"/>
    <lineage>
        <taxon>Bacteria</taxon>
        <taxon>Pseudomonadati</taxon>
        <taxon>Pseudomonadota</taxon>
        <taxon>Gammaproteobacteria</taxon>
        <taxon>Oceanospirillales</taxon>
        <taxon>Saccharospirillaceae</taxon>
        <taxon>Gynuella</taxon>
    </lineage>
</organism>
<evidence type="ECO:0000313" key="8">
    <source>
        <dbReference type="EMBL" id="AJQ96906.1"/>
    </source>
</evidence>
<dbReference type="KEGG" id="gsn:YC6258_04874"/>
<keyword evidence="8" id="KW-0645">Protease</keyword>
<evidence type="ECO:0000256" key="2">
    <source>
        <dbReference type="ARBA" id="ARBA00007862"/>
    </source>
</evidence>